<evidence type="ECO:0000256" key="2">
    <source>
        <dbReference type="ARBA" id="ARBA00011033"/>
    </source>
</evidence>
<dbReference type="Proteomes" id="UP001460270">
    <property type="component" value="Unassembled WGS sequence"/>
</dbReference>
<dbReference type="PANTHER" id="PTHR11691">
    <property type="entry name" value="TYPE I INTERFERON"/>
    <property type="match status" value="1"/>
</dbReference>
<dbReference type="GO" id="GO:0005126">
    <property type="term" value="F:cytokine receptor binding"/>
    <property type="evidence" value="ECO:0007669"/>
    <property type="project" value="InterPro"/>
</dbReference>
<comment type="subcellular location">
    <subcellularLocation>
        <location evidence="1">Secreted</location>
    </subcellularLocation>
</comment>
<keyword evidence="7" id="KW-1015">Disulfide bond</keyword>
<comment type="similarity">
    <text evidence="2">Belongs to the alpha/beta interferon family.</text>
</comment>
<dbReference type="GO" id="GO:0006955">
    <property type="term" value="P:immune response"/>
    <property type="evidence" value="ECO:0007669"/>
    <property type="project" value="UniProtKB-ARBA"/>
</dbReference>
<evidence type="ECO:0000256" key="3">
    <source>
        <dbReference type="ARBA" id="ARBA00022514"/>
    </source>
</evidence>
<keyword evidence="5" id="KW-0732">Signal</keyword>
<comment type="caution">
    <text evidence="8">The sequence shown here is derived from an EMBL/GenBank/DDBJ whole genome shotgun (WGS) entry which is preliminary data.</text>
</comment>
<evidence type="ECO:0000313" key="8">
    <source>
        <dbReference type="EMBL" id="KAK7919346.1"/>
    </source>
</evidence>
<dbReference type="GO" id="GO:0005125">
    <property type="term" value="F:cytokine activity"/>
    <property type="evidence" value="ECO:0007669"/>
    <property type="project" value="UniProtKB-KW"/>
</dbReference>
<dbReference type="GO" id="GO:0051607">
    <property type="term" value="P:defense response to virus"/>
    <property type="evidence" value="ECO:0007669"/>
    <property type="project" value="UniProtKB-KW"/>
</dbReference>
<organism evidence="8 9">
    <name type="scientific">Mugilogobius chulae</name>
    <name type="common">yellowstripe goby</name>
    <dbReference type="NCBI Taxonomy" id="88201"/>
    <lineage>
        <taxon>Eukaryota</taxon>
        <taxon>Metazoa</taxon>
        <taxon>Chordata</taxon>
        <taxon>Craniata</taxon>
        <taxon>Vertebrata</taxon>
        <taxon>Euteleostomi</taxon>
        <taxon>Actinopterygii</taxon>
        <taxon>Neopterygii</taxon>
        <taxon>Teleostei</taxon>
        <taxon>Neoteleostei</taxon>
        <taxon>Acanthomorphata</taxon>
        <taxon>Gobiaria</taxon>
        <taxon>Gobiiformes</taxon>
        <taxon>Gobioidei</taxon>
        <taxon>Gobiidae</taxon>
        <taxon>Gobionellinae</taxon>
        <taxon>Mugilogobius</taxon>
    </lineage>
</organism>
<dbReference type="GO" id="GO:0043330">
    <property type="term" value="P:response to exogenous dsRNA"/>
    <property type="evidence" value="ECO:0007669"/>
    <property type="project" value="TreeGrafter"/>
</dbReference>
<keyword evidence="9" id="KW-1185">Reference proteome</keyword>
<accession>A0AAW0PJH0</accession>
<dbReference type="AlphaFoldDB" id="A0AAW0PJH0"/>
<dbReference type="Gene3D" id="1.20.1250.10">
    <property type="match status" value="1"/>
</dbReference>
<evidence type="ECO:0000256" key="7">
    <source>
        <dbReference type="ARBA" id="ARBA00023157"/>
    </source>
</evidence>
<dbReference type="SUPFAM" id="SSF47266">
    <property type="entry name" value="4-helical cytokines"/>
    <property type="match status" value="2"/>
</dbReference>
<dbReference type="EMBL" id="JBBPFD010000007">
    <property type="protein sequence ID" value="KAK7919346.1"/>
    <property type="molecule type" value="Genomic_DNA"/>
</dbReference>
<keyword evidence="4" id="KW-0964">Secreted</keyword>
<protein>
    <submittedName>
        <fullName evidence="8">Uncharacterized protein</fullName>
    </submittedName>
</protein>
<evidence type="ECO:0000256" key="6">
    <source>
        <dbReference type="ARBA" id="ARBA00023118"/>
    </source>
</evidence>
<keyword evidence="6" id="KW-0051">Antiviral defense</keyword>
<name>A0AAW0PJH0_9GOBI</name>
<evidence type="ECO:0000313" key="9">
    <source>
        <dbReference type="Proteomes" id="UP001460270"/>
    </source>
</evidence>
<sequence>MSETISLRISELHLKLQNCGFILSTFFEAFDQSHTEQNDEQILLLCVLFAAGSPLTCKWMDRDFQQYSERSLALLKIMKNNSTNSTDDAELDDAVAFPNELYRHASKESRTERLSFVAHVLDEIMVLFEEDQTHAPWSSSAAEDFLNVISQQANGVRSCVSSSQSSPKIFASHAAVKKIVLNSECCLYFGQAGIGKHTHHKKNQRKMTMYFKRSHSADAWELVRKEIRLHLYRVHRVATA</sequence>
<dbReference type="InterPro" id="IPR009079">
    <property type="entry name" value="4_helix_cytokine-like_core"/>
</dbReference>
<dbReference type="InterPro" id="IPR000471">
    <property type="entry name" value="Interferon_alpha/beta/delta"/>
</dbReference>
<evidence type="ECO:0000256" key="4">
    <source>
        <dbReference type="ARBA" id="ARBA00022525"/>
    </source>
</evidence>
<dbReference type="PANTHER" id="PTHR11691:SF73">
    <property type="entry name" value="INTERFERON BETA"/>
    <property type="match status" value="1"/>
</dbReference>
<reference evidence="9" key="1">
    <citation type="submission" date="2024-04" db="EMBL/GenBank/DDBJ databases">
        <title>Salinicola lusitanus LLJ914,a marine bacterium isolated from the Okinawa Trough.</title>
        <authorList>
            <person name="Li J."/>
        </authorList>
    </citation>
    <scope>NUCLEOTIDE SEQUENCE [LARGE SCALE GENOMIC DNA]</scope>
</reference>
<proteinExistence type="inferred from homology"/>
<gene>
    <name evidence="8" type="ORF">WMY93_010630</name>
</gene>
<dbReference type="Pfam" id="PF00143">
    <property type="entry name" value="Interferon"/>
    <property type="match status" value="1"/>
</dbReference>
<evidence type="ECO:0000256" key="5">
    <source>
        <dbReference type="ARBA" id="ARBA00022729"/>
    </source>
</evidence>
<evidence type="ECO:0000256" key="1">
    <source>
        <dbReference type="ARBA" id="ARBA00004613"/>
    </source>
</evidence>
<dbReference type="GO" id="GO:0005615">
    <property type="term" value="C:extracellular space"/>
    <property type="evidence" value="ECO:0007669"/>
    <property type="project" value="UniProtKB-KW"/>
</dbReference>
<keyword evidence="3" id="KW-0202">Cytokine</keyword>